<dbReference type="InterPro" id="IPR003340">
    <property type="entry name" value="B3_DNA-bd"/>
</dbReference>
<dbReference type="PANTHER" id="PTHR31541">
    <property type="entry name" value="B3 DOMAIN PLANT PROTEIN-RELATED"/>
    <property type="match status" value="1"/>
</dbReference>
<dbReference type="SUPFAM" id="SSF101936">
    <property type="entry name" value="DNA-binding pseudobarrel domain"/>
    <property type="match status" value="1"/>
</dbReference>
<evidence type="ECO:0000256" key="4">
    <source>
        <dbReference type="ARBA" id="ARBA00023163"/>
    </source>
</evidence>
<organism evidence="7 8">
    <name type="scientific">Striga hermonthica</name>
    <name type="common">Purple witchweed</name>
    <name type="synonym">Buchnera hermonthica</name>
    <dbReference type="NCBI Taxonomy" id="68872"/>
    <lineage>
        <taxon>Eukaryota</taxon>
        <taxon>Viridiplantae</taxon>
        <taxon>Streptophyta</taxon>
        <taxon>Embryophyta</taxon>
        <taxon>Tracheophyta</taxon>
        <taxon>Spermatophyta</taxon>
        <taxon>Magnoliopsida</taxon>
        <taxon>eudicotyledons</taxon>
        <taxon>Gunneridae</taxon>
        <taxon>Pentapetalae</taxon>
        <taxon>asterids</taxon>
        <taxon>lamiids</taxon>
        <taxon>Lamiales</taxon>
        <taxon>Orobanchaceae</taxon>
        <taxon>Buchnereae</taxon>
        <taxon>Striga</taxon>
    </lineage>
</organism>
<proteinExistence type="predicted"/>
<keyword evidence="2" id="KW-0805">Transcription regulation</keyword>
<feature type="compositionally biased region" description="Polar residues" evidence="6">
    <location>
        <begin position="79"/>
        <end position="96"/>
    </location>
</feature>
<evidence type="ECO:0000256" key="1">
    <source>
        <dbReference type="ARBA" id="ARBA00004123"/>
    </source>
</evidence>
<evidence type="ECO:0000256" key="6">
    <source>
        <dbReference type="SAM" id="MobiDB-lite"/>
    </source>
</evidence>
<dbReference type="Gene3D" id="2.40.330.10">
    <property type="entry name" value="DNA-binding pseudobarrel domain"/>
    <property type="match status" value="1"/>
</dbReference>
<evidence type="ECO:0000256" key="3">
    <source>
        <dbReference type="ARBA" id="ARBA00023125"/>
    </source>
</evidence>
<dbReference type="InterPro" id="IPR015300">
    <property type="entry name" value="DNA-bd_pseudobarrel_sf"/>
</dbReference>
<dbReference type="GO" id="GO:0003677">
    <property type="term" value="F:DNA binding"/>
    <property type="evidence" value="ECO:0007669"/>
    <property type="project" value="UniProtKB-KW"/>
</dbReference>
<dbReference type="Pfam" id="PF03754">
    <property type="entry name" value="At2g31720-like"/>
    <property type="match status" value="1"/>
</dbReference>
<keyword evidence="8" id="KW-1185">Reference proteome</keyword>
<dbReference type="InterPro" id="IPR005508">
    <property type="entry name" value="At2g31720-like"/>
</dbReference>
<keyword evidence="5" id="KW-0539">Nucleus</keyword>
<comment type="caution">
    <text evidence="7">The sequence shown here is derived from an EMBL/GenBank/DDBJ whole genome shotgun (WGS) entry which is preliminary data.</text>
</comment>
<comment type="subcellular location">
    <subcellularLocation>
        <location evidence="1">Nucleus</location>
    </subcellularLocation>
</comment>
<dbReference type="PANTHER" id="PTHR31541:SF60">
    <property type="entry name" value="TF-B3 DOMAIN-CONTAINING PROTEIN"/>
    <property type="match status" value="1"/>
</dbReference>
<evidence type="ECO:0000313" key="8">
    <source>
        <dbReference type="Proteomes" id="UP001153555"/>
    </source>
</evidence>
<sequence length="259" mass="29024">MADTGSITANERRWNCLVELAAMLSEGRVRLEDLLSQLKSPSPLEGFSRKAKRSPRTGPKPADEKPESSSARIKIKFKNLQTGRPTNPNPNPIQLTSKKKPRFKIEDHVMMTRTVDPPDPGPAREFVDYIIENSGRPGSVVLVIEKKLFWSDVSPGHARLSVPGCQVKNRFLLEREAEKLKKSSTGIEAKLVQPNVRECGVELKLWESNSMYALIGGWMDIVATNELAVETCVRLWAYRTVDSDELCLVLEKIPKGLMN</sequence>
<dbReference type="OrthoDB" id="1090008at2759"/>
<dbReference type="Proteomes" id="UP001153555">
    <property type="component" value="Unassembled WGS sequence"/>
</dbReference>
<dbReference type="CDD" id="cd10017">
    <property type="entry name" value="B3_DNA"/>
    <property type="match status" value="1"/>
</dbReference>
<evidence type="ECO:0000256" key="2">
    <source>
        <dbReference type="ARBA" id="ARBA00023015"/>
    </source>
</evidence>
<feature type="region of interest" description="Disordered" evidence="6">
    <location>
        <begin position="77"/>
        <end position="96"/>
    </location>
</feature>
<accession>A0A9N7N1N8</accession>
<keyword evidence="3" id="KW-0238">DNA-binding</keyword>
<dbReference type="EMBL" id="CACSLK010020742">
    <property type="protein sequence ID" value="CAA0820843.1"/>
    <property type="molecule type" value="Genomic_DNA"/>
</dbReference>
<name>A0A9N7N1N8_STRHE</name>
<evidence type="ECO:0000256" key="5">
    <source>
        <dbReference type="ARBA" id="ARBA00023242"/>
    </source>
</evidence>
<evidence type="ECO:0000313" key="7">
    <source>
        <dbReference type="EMBL" id="CAA0820843.1"/>
    </source>
</evidence>
<dbReference type="GO" id="GO:0005634">
    <property type="term" value="C:nucleus"/>
    <property type="evidence" value="ECO:0007669"/>
    <property type="project" value="UniProtKB-SubCell"/>
</dbReference>
<dbReference type="AlphaFoldDB" id="A0A9N7N1N8"/>
<gene>
    <name evidence="7" type="ORF">SHERM_18845</name>
</gene>
<protein>
    <submittedName>
        <fullName evidence="7">B3 domain-containing protein</fullName>
    </submittedName>
</protein>
<keyword evidence="4" id="KW-0804">Transcription</keyword>
<feature type="region of interest" description="Disordered" evidence="6">
    <location>
        <begin position="37"/>
        <end position="71"/>
    </location>
</feature>
<reference evidence="7" key="1">
    <citation type="submission" date="2019-12" db="EMBL/GenBank/DDBJ databases">
        <authorList>
            <person name="Scholes J."/>
        </authorList>
    </citation>
    <scope>NUCLEOTIDE SEQUENCE</scope>
</reference>